<dbReference type="PANTHER" id="PTHR43747:SF4">
    <property type="entry name" value="FLAVIN-DEPENDENT TRYPTOPHAN HALOGENASE"/>
    <property type="match status" value="1"/>
</dbReference>
<dbReference type="SUPFAM" id="SSF51905">
    <property type="entry name" value="FAD/NAD(P)-binding domain"/>
    <property type="match status" value="1"/>
</dbReference>
<dbReference type="PIRSF" id="PIRSF011396">
    <property type="entry name" value="Trp_halogenase"/>
    <property type="match status" value="1"/>
</dbReference>
<gene>
    <name evidence="1" type="ORF">MNBD_ALPHA02-1374</name>
</gene>
<dbReference type="InterPro" id="IPR036188">
    <property type="entry name" value="FAD/NAD-bd_sf"/>
</dbReference>
<dbReference type="InterPro" id="IPR033856">
    <property type="entry name" value="Trp_halogen"/>
</dbReference>
<dbReference type="Gene3D" id="3.50.50.60">
    <property type="entry name" value="FAD/NAD(P)-binding domain"/>
    <property type="match status" value="1"/>
</dbReference>
<dbReference type="InterPro" id="IPR006905">
    <property type="entry name" value="Flavin_halogenase"/>
</dbReference>
<reference evidence="1" key="1">
    <citation type="submission" date="2018-06" db="EMBL/GenBank/DDBJ databases">
        <authorList>
            <person name="Zhirakovskaya E."/>
        </authorList>
    </citation>
    <scope>NUCLEOTIDE SEQUENCE</scope>
</reference>
<dbReference type="PANTHER" id="PTHR43747">
    <property type="entry name" value="FAD-BINDING PROTEIN"/>
    <property type="match status" value="1"/>
</dbReference>
<dbReference type="EMBL" id="UOED01000016">
    <property type="protein sequence ID" value="VAV86845.1"/>
    <property type="molecule type" value="Genomic_DNA"/>
</dbReference>
<protein>
    <submittedName>
        <fullName evidence="1">Tryptophan halogenase, putative</fullName>
    </submittedName>
</protein>
<sequence>MDKLCRKIVVVGGGSAGWLLASRLAKKLNVNDNAAFSVTVIESPDVSIVGVGEGTWPTMRQTLRKIGVKETDFMRECCAAFKQGTKFVGWRDGGDQDFYYHPFDAPCGSNSYNAGDLWHKYKRPHSPDSFCAAVSPQYHTCEQGLAPKTITHGEYQGFLNYAYHLDAVKLVGFLRRHATKNLGVRLIEGNVLGVKKDENGWVDHLITREHGDLSGDIFFDCTGFNALLMHQNLDVPYSRLDDTLFVDRALVMQVPYDSETAPLASTTISTAHDAGWIWDIGLSDRRGVGFVYSSNHMNDEEALAGLRQYVGHKASSLPDRQIKFQARRLDRFWEKNVIAVGLSAGFVEPLEAAAIMMIETTADWFCERFPSSRHVMTLQSRIYNETFSGYWDRIVQFIKFHYVLSKRRTDFWKDNKCESSIPQDLLEKLKLWQYCAPFSQDFLADSYVFSWQSFQYVYFGMGSSYDSASSNEYPEERVAFMKDFDMTKAMTKKALETLPSNRELLMKIRDFGLQQV</sequence>
<organism evidence="1">
    <name type="scientific">hydrothermal vent metagenome</name>
    <dbReference type="NCBI Taxonomy" id="652676"/>
    <lineage>
        <taxon>unclassified sequences</taxon>
        <taxon>metagenomes</taxon>
        <taxon>ecological metagenomes</taxon>
    </lineage>
</organism>
<dbReference type="InterPro" id="IPR050816">
    <property type="entry name" value="Flavin-dep_Halogenase_NPB"/>
</dbReference>
<dbReference type="AlphaFoldDB" id="A0A3B0RTP3"/>
<accession>A0A3B0RTP3</accession>
<evidence type="ECO:0000313" key="1">
    <source>
        <dbReference type="EMBL" id="VAV86845.1"/>
    </source>
</evidence>
<dbReference type="GO" id="GO:0004497">
    <property type="term" value="F:monooxygenase activity"/>
    <property type="evidence" value="ECO:0007669"/>
    <property type="project" value="InterPro"/>
</dbReference>
<dbReference type="Pfam" id="PF04820">
    <property type="entry name" value="Trp_halogenase"/>
    <property type="match status" value="1"/>
</dbReference>
<proteinExistence type="predicted"/>
<name>A0A3B0RTP3_9ZZZZ</name>